<feature type="region of interest" description="Disordered" evidence="1">
    <location>
        <begin position="111"/>
        <end position="208"/>
    </location>
</feature>
<accession>A0A9W6XXA9</accession>
<dbReference type="AlphaFoldDB" id="A0A9W6XXA9"/>
<dbReference type="OrthoDB" id="7457040at2759"/>
<gene>
    <name evidence="2" type="ORF">Pfra01_001933400</name>
</gene>
<sequence>MGPLGPHLVRWMVKKRVSWTPPSNAIRMGEIDFELFAKSVDLSRAQECWLNVRGALRAASETNFSTEACVDVVQPRGAAVSAPGAARALPLAVAACGAAGADAAAGAAAHALGAPGPRPHAADQARSCGSAARHVGPVPVHPAHPRASAGLAAGHHAGARRALAAAASRQPSRPRSGDSGACGLRHRARGRHESGERQHGEGYRGHDGSALLPLPRVAVHLQSAPVAAVRFGRAREGGEEDL</sequence>
<dbReference type="EMBL" id="BSXT01002500">
    <property type="protein sequence ID" value="GMF49192.1"/>
    <property type="molecule type" value="Genomic_DNA"/>
</dbReference>
<name>A0A9W6XXA9_9STRA</name>
<dbReference type="Proteomes" id="UP001165121">
    <property type="component" value="Unassembled WGS sequence"/>
</dbReference>
<feature type="compositionally biased region" description="Basic and acidic residues" evidence="1">
    <location>
        <begin position="191"/>
        <end position="207"/>
    </location>
</feature>
<proteinExistence type="predicted"/>
<comment type="caution">
    <text evidence="2">The sequence shown here is derived from an EMBL/GenBank/DDBJ whole genome shotgun (WGS) entry which is preliminary data.</text>
</comment>
<organism evidence="2 3">
    <name type="scientific">Phytophthora fragariaefolia</name>
    <dbReference type="NCBI Taxonomy" id="1490495"/>
    <lineage>
        <taxon>Eukaryota</taxon>
        <taxon>Sar</taxon>
        <taxon>Stramenopiles</taxon>
        <taxon>Oomycota</taxon>
        <taxon>Peronosporomycetes</taxon>
        <taxon>Peronosporales</taxon>
        <taxon>Peronosporaceae</taxon>
        <taxon>Phytophthora</taxon>
    </lineage>
</organism>
<evidence type="ECO:0000256" key="1">
    <source>
        <dbReference type="SAM" id="MobiDB-lite"/>
    </source>
</evidence>
<keyword evidence="3" id="KW-1185">Reference proteome</keyword>
<evidence type="ECO:0000313" key="3">
    <source>
        <dbReference type="Proteomes" id="UP001165121"/>
    </source>
</evidence>
<evidence type="ECO:0000313" key="2">
    <source>
        <dbReference type="EMBL" id="GMF49192.1"/>
    </source>
</evidence>
<feature type="compositionally biased region" description="Low complexity" evidence="1">
    <location>
        <begin position="145"/>
        <end position="174"/>
    </location>
</feature>
<reference evidence="2" key="1">
    <citation type="submission" date="2023-04" db="EMBL/GenBank/DDBJ databases">
        <title>Phytophthora fragariaefolia NBRC 109709.</title>
        <authorList>
            <person name="Ichikawa N."/>
            <person name="Sato H."/>
            <person name="Tonouchi N."/>
        </authorList>
    </citation>
    <scope>NUCLEOTIDE SEQUENCE</scope>
    <source>
        <strain evidence="2">NBRC 109709</strain>
    </source>
</reference>
<protein>
    <submittedName>
        <fullName evidence="2">Unnamed protein product</fullName>
    </submittedName>
</protein>